<keyword evidence="3" id="KW-1185">Reference proteome</keyword>
<gene>
    <name evidence="2" type="ORF">GALMADRAFT_145131</name>
</gene>
<proteinExistence type="predicted"/>
<name>A0A067SI68_GALM3</name>
<feature type="compositionally biased region" description="Basic and acidic residues" evidence="1">
    <location>
        <begin position="127"/>
        <end position="150"/>
    </location>
</feature>
<protein>
    <submittedName>
        <fullName evidence="2">Uncharacterized protein</fullName>
    </submittedName>
</protein>
<dbReference type="HOGENOM" id="CLU_1489122_0_0_1"/>
<evidence type="ECO:0000313" key="3">
    <source>
        <dbReference type="Proteomes" id="UP000027222"/>
    </source>
</evidence>
<dbReference type="Proteomes" id="UP000027222">
    <property type="component" value="Unassembled WGS sequence"/>
</dbReference>
<feature type="region of interest" description="Disordered" evidence="1">
    <location>
        <begin position="120"/>
        <end position="181"/>
    </location>
</feature>
<evidence type="ECO:0000313" key="2">
    <source>
        <dbReference type="EMBL" id="KDR69717.1"/>
    </source>
</evidence>
<sequence>MLKAVGICDYPQYCGLLDSAEETEDGWDDFELAEVCWLALALALVPPKLPNTLSSYSSSSFPSTSCMWLLQEISNQNHITFLARPGTTPASPSQPEGGHLEPAGTLRALQHEVEREVEVCTYGNGPEVERDDERDGTGDTPTEDRAEEPGKINMKNDAISRRTPAVALQDSQGGVKLSVKC</sequence>
<dbReference type="AlphaFoldDB" id="A0A067SI68"/>
<dbReference type="EMBL" id="KL142400">
    <property type="protein sequence ID" value="KDR69717.1"/>
    <property type="molecule type" value="Genomic_DNA"/>
</dbReference>
<reference evidence="3" key="1">
    <citation type="journal article" date="2014" name="Proc. Natl. Acad. Sci. U.S.A.">
        <title>Extensive sampling of basidiomycete genomes demonstrates inadequacy of the white-rot/brown-rot paradigm for wood decay fungi.</title>
        <authorList>
            <person name="Riley R."/>
            <person name="Salamov A.A."/>
            <person name="Brown D.W."/>
            <person name="Nagy L.G."/>
            <person name="Floudas D."/>
            <person name="Held B.W."/>
            <person name="Levasseur A."/>
            <person name="Lombard V."/>
            <person name="Morin E."/>
            <person name="Otillar R."/>
            <person name="Lindquist E.A."/>
            <person name="Sun H."/>
            <person name="LaButti K.M."/>
            <person name="Schmutz J."/>
            <person name="Jabbour D."/>
            <person name="Luo H."/>
            <person name="Baker S.E."/>
            <person name="Pisabarro A.G."/>
            <person name="Walton J.D."/>
            <person name="Blanchette R.A."/>
            <person name="Henrissat B."/>
            <person name="Martin F."/>
            <person name="Cullen D."/>
            <person name="Hibbett D.S."/>
            <person name="Grigoriev I.V."/>
        </authorList>
    </citation>
    <scope>NUCLEOTIDE SEQUENCE [LARGE SCALE GENOMIC DNA]</scope>
    <source>
        <strain evidence="3">CBS 339.88</strain>
    </source>
</reference>
<evidence type="ECO:0000256" key="1">
    <source>
        <dbReference type="SAM" id="MobiDB-lite"/>
    </source>
</evidence>
<organism evidence="2 3">
    <name type="scientific">Galerina marginata (strain CBS 339.88)</name>
    <dbReference type="NCBI Taxonomy" id="685588"/>
    <lineage>
        <taxon>Eukaryota</taxon>
        <taxon>Fungi</taxon>
        <taxon>Dikarya</taxon>
        <taxon>Basidiomycota</taxon>
        <taxon>Agaricomycotina</taxon>
        <taxon>Agaricomycetes</taxon>
        <taxon>Agaricomycetidae</taxon>
        <taxon>Agaricales</taxon>
        <taxon>Agaricineae</taxon>
        <taxon>Strophariaceae</taxon>
        <taxon>Galerina</taxon>
    </lineage>
</organism>
<accession>A0A067SI68</accession>